<organism evidence="2 3">
    <name type="scientific">Anaerotignum faecicola</name>
    <dbReference type="NCBI Taxonomy" id="2358141"/>
    <lineage>
        <taxon>Bacteria</taxon>
        <taxon>Bacillati</taxon>
        <taxon>Bacillota</taxon>
        <taxon>Clostridia</taxon>
        <taxon>Lachnospirales</taxon>
        <taxon>Anaerotignaceae</taxon>
        <taxon>Anaerotignum</taxon>
    </lineage>
</organism>
<protein>
    <submittedName>
        <fullName evidence="2">Stage II sporulation protein D</fullName>
    </submittedName>
</protein>
<dbReference type="InterPro" id="IPR051922">
    <property type="entry name" value="Bact_Sporulation_Assoc"/>
</dbReference>
<keyword evidence="3" id="KW-1185">Reference proteome</keyword>
<dbReference type="EMBL" id="BHVZ01000001">
    <property type="protein sequence ID" value="GCB29009.1"/>
    <property type="molecule type" value="Genomic_DNA"/>
</dbReference>
<accession>A0A401LBV7</accession>
<dbReference type="GO" id="GO:0030288">
    <property type="term" value="C:outer membrane-bounded periplasmic space"/>
    <property type="evidence" value="ECO:0007669"/>
    <property type="project" value="TreeGrafter"/>
</dbReference>
<dbReference type="GO" id="GO:0030435">
    <property type="term" value="P:sporulation resulting in formation of a cellular spore"/>
    <property type="evidence" value="ECO:0007669"/>
    <property type="project" value="InterPro"/>
</dbReference>
<evidence type="ECO:0000313" key="2">
    <source>
        <dbReference type="EMBL" id="GCB29009.1"/>
    </source>
</evidence>
<dbReference type="AlphaFoldDB" id="A0A401LBV7"/>
<evidence type="ECO:0000313" key="3">
    <source>
        <dbReference type="Proteomes" id="UP000287361"/>
    </source>
</evidence>
<sequence length="300" mass="32274">MKKQCGFLLLYVVVAVLLLPLLLTILCGGLGQELPQEAQVLYGLADLAPLDTELEEYVAGVVAAEMPAAFPEEALKAQAVAARTYQVRQMQAAGSRAVLYDVGQAYLSEAEQKEKWGEGYALYAGKIHSAVRATAGEIMTYDGEPILAAFHAQSGGRTEDAAHVWNTAVPYLKSVDSKGDRQAPNNETTVTIAAKALAERLGIAGDAAVSVRKRTEAGYVAEVQAGSKTFSGREIRERLGLRSADFTIAKNGDSYIFTVHGYGHGAGMSQYGASFLAEQGKNYHEILRHYYTGISFSILE</sequence>
<dbReference type="Proteomes" id="UP000287361">
    <property type="component" value="Unassembled WGS sequence"/>
</dbReference>
<proteinExistence type="predicted"/>
<feature type="domain" description="Sporulation stage II protein D amidase enhancer LytB N-terminal" evidence="1">
    <location>
        <begin position="53"/>
        <end position="141"/>
    </location>
</feature>
<dbReference type="InterPro" id="IPR013486">
    <property type="entry name" value="SpoIID/LytB"/>
</dbReference>
<dbReference type="InterPro" id="IPR013693">
    <property type="entry name" value="SpoIID/LytB_N"/>
</dbReference>
<name>A0A401LBV7_9FIRM</name>
<dbReference type="PANTHER" id="PTHR30032:SF4">
    <property type="entry name" value="AMIDASE ENHANCER"/>
    <property type="match status" value="1"/>
</dbReference>
<dbReference type="PANTHER" id="PTHR30032">
    <property type="entry name" value="N-ACETYLMURAMOYL-L-ALANINE AMIDASE-RELATED"/>
    <property type="match status" value="1"/>
</dbReference>
<dbReference type="NCBIfam" id="TIGR02870">
    <property type="entry name" value="spore_II_D"/>
    <property type="match status" value="1"/>
</dbReference>
<comment type="caution">
    <text evidence="2">The sequence shown here is derived from an EMBL/GenBank/DDBJ whole genome shotgun (WGS) entry which is preliminary data.</text>
</comment>
<dbReference type="Pfam" id="PF08486">
    <property type="entry name" value="SpoIID"/>
    <property type="match status" value="1"/>
</dbReference>
<gene>
    <name evidence="2" type="primary">spoIID</name>
    <name evidence="2" type="ORF">KGMB03357_06700</name>
</gene>
<dbReference type="OrthoDB" id="9794671at2"/>
<evidence type="ECO:0000259" key="1">
    <source>
        <dbReference type="Pfam" id="PF08486"/>
    </source>
</evidence>
<reference evidence="2 3" key="1">
    <citation type="submission" date="2018-10" db="EMBL/GenBank/DDBJ databases">
        <title>Draft Genome Sequence of Anaerotignum sp. KCTC 15736.</title>
        <authorList>
            <person name="Choi S.H."/>
            <person name="Kim J.S."/>
            <person name="Kang S.W."/>
            <person name="Lee J.S."/>
            <person name="Park S.H."/>
        </authorList>
    </citation>
    <scope>NUCLEOTIDE SEQUENCE [LARGE SCALE GENOMIC DNA]</scope>
    <source>
        <strain evidence="2 3">KCTC 15736</strain>
    </source>
</reference>
<dbReference type="InterPro" id="IPR014225">
    <property type="entry name" value="Spore_II_D_firmicutes"/>
</dbReference>
<dbReference type="NCBIfam" id="TIGR02669">
    <property type="entry name" value="SpoIID_LytB"/>
    <property type="match status" value="1"/>
</dbReference>